<name>A0A1A8GT03_9TELE</name>
<proteinExistence type="predicted"/>
<reference evidence="1" key="2">
    <citation type="submission" date="2016-06" db="EMBL/GenBank/DDBJ databases">
        <title>The genome of a short-lived fish provides insights into sex chromosome evolution and the genetic control of aging.</title>
        <authorList>
            <person name="Reichwald K."/>
            <person name="Felder M."/>
            <person name="Petzold A."/>
            <person name="Koch P."/>
            <person name="Groth M."/>
            <person name="Platzer M."/>
        </authorList>
    </citation>
    <scope>NUCLEOTIDE SEQUENCE</scope>
    <source>
        <tissue evidence="1">Brain</tissue>
    </source>
</reference>
<accession>A0A1A8GT03</accession>
<evidence type="ECO:0000313" key="1">
    <source>
        <dbReference type="EMBL" id="SBQ74106.1"/>
    </source>
</evidence>
<organism evidence="1">
    <name type="scientific">Nothobranchius korthausae</name>
    <dbReference type="NCBI Taxonomy" id="1143690"/>
    <lineage>
        <taxon>Eukaryota</taxon>
        <taxon>Metazoa</taxon>
        <taxon>Chordata</taxon>
        <taxon>Craniata</taxon>
        <taxon>Vertebrata</taxon>
        <taxon>Euteleostomi</taxon>
        <taxon>Actinopterygii</taxon>
        <taxon>Neopterygii</taxon>
        <taxon>Teleostei</taxon>
        <taxon>Neoteleostei</taxon>
        <taxon>Acanthomorphata</taxon>
        <taxon>Ovalentaria</taxon>
        <taxon>Atherinomorphae</taxon>
        <taxon>Cyprinodontiformes</taxon>
        <taxon>Nothobranchiidae</taxon>
        <taxon>Nothobranchius</taxon>
    </lineage>
</organism>
<gene>
    <name evidence="1" type="primary">Nfu_g_1_020751</name>
</gene>
<protein>
    <submittedName>
        <fullName evidence="1">Uncharacterized protein</fullName>
    </submittedName>
</protein>
<feature type="non-terminal residue" evidence="1">
    <location>
        <position position="43"/>
    </location>
</feature>
<feature type="non-terminal residue" evidence="1">
    <location>
        <position position="1"/>
    </location>
</feature>
<dbReference type="AlphaFoldDB" id="A0A1A8GT03"/>
<dbReference type="EMBL" id="HAEC01006029">
    <property type="protein sequence ID" value="SBQ74106.1"/>
    <property type="molecule type" value="Transcribed_RNA"/>
</dbReference>
<sequence>HKQSKHALLTVLVIVCRAKGKNQKNQCVLTQKYLSIHVDSCAV</sequence>
<reference evidence="1" key="1">
    <citation type="submission" date="2016-05" db="EMBL/GenBank/DDBJ databases">
        <authorList>
            <person name="Lavstsen T."/>
            <person name="Jespersen J.S."/>
        </authorList>
    </citation>
    <scope>NUCLEOTIDE SEQUENCE</scope>
    <source>
        <tissue evidence="1">Brain</tissue>
    </source>
</reference>